<keyword evidence="9" id="KW-0418">Kinase</keyword>
<comment type="caution">
    <text evidence="19">The sequence shown here is derived from an EMBL/GenBank/DDBJ whole genome shotgun (WGS) entry which is preliminary data.</text>
</comment>
<evidence type="ECO:0000256" key="8">
    <source>
        <dbReference type="ARBA" id="ARBA00022763"/>
    </source>
</evidence>
<evidence type="ECO:0000256" key="15">
    <source>
        <dbReference type="SAM" id="MobiDB-lite"/>
    </source>
</evidence>
<feature type="compositionally biased region" description="Polar residues" evidence="15">
    <location>
        <begin position="4035"/>
        <end position="4051"/>
    </location>
</feature>
<evidence type="ECO:0000256" key="13">
    <source>
        <dbReference type="ARBA" id="ARBA00047899"/>
    </source>
</evidence>
<evidence type="ECO:0000256" key="2">
    <source>
        <dbReference type="ARBA" id="ARBA00012513"/>
    </source>
</evidence>
<dbReference type="Proteomes" id="UP001527925">
    <property type="component" value="Unassembled WGS sequence"/>
</dbReference>
<dbReference type="Pfam" id="PF19704">
    <property type="entry name" value="DNAPKcs_CC5"/>
    <property type="match status" value="3"/>
</dbReference>
<dbReference type="Pfam" id="PF02260">
    <property type="entry name" value="FATC"/>
    <property type="match status" value="1"/>
</dbReference>
<dbReference type="InterPro" id="IPR003151">
    <property type="entry name" value="PIK-rel_kinase_FAT"/>
</dbReference>
<dbReference type="SMART" id="SM01344">
    <property type="entry name" value="NUC194"/>
    <property type="match status" value="1"/>
</dbReference>
<dbReference type="Pfam" id="PF20500">
    <property type="entry name" value="DNA-PKcs_N"/>
    <property type="match status" value="1"/>
</dbReference>
<comment type="catalytic activity">
    <reaction evidence="14">
        <text>L-seryl-[protein] + ATP = O-phospho-L-seryl-[protein] + ADP + H(+)</text>
        <dbReference type="Rhea" id="RHEA:17989"/>
        <dbReference type="Rhea" id="RHEA-COMP:9863"/>
        <dbReference type="Rhea" id="RHEA-COMP:11604"/>
        <dbReference type="ChEBI" id="CHEBI:15378"/>
        <dbReference type="ChEBI" id="CHEBI:29999"/>
        <dbReference type="ChEBI" id="CHEBI:30616"/>
        <dbReference type="ChEBI" id="CHEBI:83421"/>
        <dbReference type="ChEBI" id="CHEBI:456216"/>
        <dbReference type="EC" id="2.7.11.1"/>
    </reaction>
</comment>
<keyword evidence="11" id="KW-0234">DNA repair</keyword>
<dbReference type="SUPFAM" id="SSF48371">
    <property type="entry name" value="ARM repeat"/>
    <property type="match status" value="2"/>
</dbReference>
<evidence type="ECO:0000256" key="11">
    <source>
        <dbReference type="ARBA" id="ARBA00023204"/>
    </source>
</evidence>
<keyword evidence="10" id="KW-0067">ATP-binding</keyword>
<evidence type="ECO:0000259" key="18">
    <source>
        <dbReference type="PROSITE" id="PS51190"/>
    </source>
</evidence>
<keyword evidence="8" id="KW-0227">DNA damage</keyword>
<feature type="region of interest" description="Disordered" evidence="15">
    <location>
        <begin position="2857"/>
        <end position="2879"/>
    </location>
</feature>
<dbReference type="Gene3D" id="1.10.1070.11">
    <property type="entry name" value="Phosphatidylinositol 3-/4-kinase, catalytic domain"/>
    <property type="match status" value="1"/>
</dbReference>
<dbReference type="InterPro" id="IPR012582">
    <property type="entry name" value="DNAPKcs_CC3"/>
</dbReference>
<keyword evidence="4" id="KW-0723">Serine/threonine-protein kinase</keyword>
<evidence type="ECO:0000259" key="17">
    <source>
        <dbReference type="PROSITE" id="PS51189"/>
    </source>
</evidence>
<comment type="catalytic activity">
    <reaction evidence="13">
        <text>L-threonyl-[protein] + ATP = O-phospho-L-threonyl-[protein] + ADP + H(+)</text>
        <dbReference type="Rhea" id="RHEA:46608"/>
        <dbReference type="Rhea" id="RHEA-COMP:11060"/>
        <dbReference type="Rhea" id="RHEA-COMP:11605"/>
        <dbReference type="ChEBI" id="CHEBI:15378"/>
        <dbReference type="ChEBI" id="CHEBI:30013"/>
        <dbReference type="ChEBI" id="CHEBI:30616"/>
        <dbReference type="ChEBI" id="CHEBI:61977"/>
        <dbReference type="ChEBI" id="CHEBI:456216"/>
        <dbReference type="EC" id="2.7.11.1"/>
    </reaction>
</comment>
<feature type="region of interest" description="Disordered" evidence="15">
    <location>
        <begin position="4034"/>
        <end position="4064"/>
    </location>
</feature>
<evidence type="ECO:0000256" key="3">
    <source>
        <dbReference type="ARBA" id="ARBA00018077"/>
    </source>
</evidence>
<dbReference type="InterPro" id="IPR045581">
    <property type="entry name" value="DNAPKcs_CC5"/>
</dbReference>
<gene>
    <name evidence="19" type="ORF">HK105_204071</name>
</gene>
<dbReference type="Gene3D" id="3.30.1010.10">
    <property type="entry name" value="Phosphatidylinositol 3-kinase Catalytic Subunit, Chain A, domain 4"/>
    <property type="match status" value="1"/>
</dbReference>
<sequence length="4167" mass="461970">MDRALEALQSRLDGLALVAAPALAAHAPDIGAAVLESKGLAGDVLTLVASDLERHHHALAVSLFFRPDKGALAFLKAARANRDHDGAKVALCSALASLIGQVGLDAVQSHLAEIVSVCTALFNSRETAKVRLASLEPLMRILEFERPDVAAAIGVEGIFNLYFSALVQQASKLTASVKGAILRMLGLLCRVHPTSVSDRQRAQLRRLLLQAIETLFSTKKDAEIEMQLVVGAMTGINSLLAVENMPTEQDTLLVFNATKHVVQPIDDLNRYDLPKAGLQLLIDNCRVFEPYLLRDSTLLFGHLDRMSAHKNRDLSRLGHRALREFLKRLVSIILLNPNGAREREAFSTILGRLHSKIDNAESSVREVSLSISALGFFSRVCKARGEASELAALRAAIIRRSVQFYENTASIDEEHLSHIHSFLIAFMHLCTVLDTVDAEVVHAIQRVTEIMIAYFPSIGSVNRWCAPALLDLLWTLRDSPNWVSAIWHHTAFQAIIFTSTDILPTARGPLIESTGVTSEQAYKEYMPFWNGVFDPKNISLDVRNGADDAQIEAFFDMLYDHFIECMLLIPRNLNLTMTQLPDQPPAAGTEGGSDRRIMPSLSQFSAHLSPRAAAEAQPDAAASVAEPPTAASLSDGSKLSAENPKDFRILANFVEFARHFLLGPQKKRLVRWMHPAGEAWIRLSNDHPLVSGFYSLMAICLRVSADLRLFDPSGDFHRRAECTDLFRSHIQAVIVRMQPFKDELLASCLSLVLAAPPELVEVGKLGGCMRTALKQGLSYPPLAVVALDAMDRWIASFSRETLSAVFPDILPPLIEYLTSEIVAAPVDANQDADVARRVAFSIANLRRRRFRNMRLTAANDPAELKSIQDRIVDILGRVGGDNRLALAEVDPDAKVSWSRERGETLQFDIPFKDMLVRVSFDDILPRLCHLAEFAAERQTKVHACELLHALIVLMLGRSAFGAASDTKSKFYHIYEKVFPAMCRLSVDTDNVTRELFRPLTLQTVRWLTRIPKAENHGAVIMLTACVDAATSDNGHLRDFGAECIAEFLRYSIKHSALPGMAAASSDAVPAGAVSVFRRIAMLCQHHSAQKRMGACAIVNRIYRIFREEDALVLRFTMETLFNLLIALRIADADSPSLGSVDLACKAIEHMSDIVLRRPDPFYKGIPKFKPFAVCDRPDMFLHAEWLLKQTNRREVAFARTCFGLFRIFASLIDREMACSACLDVWSEQLTRGVRDNSASVDDMPRRVFHKIAEGDPGLLVRLLAVPRIGEPGVALGSVPLPLAEQFAAAMNAALMLLKFSILDAAAEGVVSALEPSLARLFGLCAQLESASDLSHAVSQNAKCKDKLAMAIANTFEIVDLLVRGGHPVPYHRAGERWSLGGVVPAETFMLVLIKAILEPSVLALDGYGDGIASSDIARLLRSTASSLFTCLDDQERALFADMAASRIDPRVLTLDALNDTHGLARSRTLFEGLAMLAATPWLDVLVSRGVLAPLDAGLERIRSDAIGGDPDTTVVAGACVSLSMGIESHRNFVCTQMLRLFDHAPSASAAKFYRRFQTALLTNAAQIDIAMAMSLEDFLGVLAPNWIGAQAQMVFMGMLETLQSNSNLYKRAVRRLCKSLDSAVPALQQLFGLRDIQNTNAVRAIFEKLCHVAGDALRTGGPFSKVMADEFLYLIDPTFSLAEKRRTIQLIVGFSHMDADTEAKVADVIERTVSQQFAIAPSDMNAFRGSELFAQYTGFVRGILYGIEVIGSGAIAQKLFVHLCRDSESIFTHQTQSRMFKMGCSLDEHKLLPFLGICMQMLKDGSLKTSIRGNVIRDAAIPVLQGAPESLLVDFFVEHIEYLTDQIKKPLTSRVEELKTELTIKSACFSLVEVAYQRLPTSLVHDAGSEIVARVAGKSRPDGKEMTLAVTKAAHAAKSERAPPGEPAELAPLRLHYHISAYAALSAVICKTQSKALVVCDEFTDYDDPPSENLRLQIKMFTTFLFMENTIKGELHWDNLVDLKAEIKDIVQFSARSNRERFQDLVLPAAARNVRYMSSVYLRDSSLSQNPWVGLGPAAAPARRATDAAGDPMEVDAGEPAADGDESKAVDPSFGVLSQNVGTWRTPVDGETSASHNLPLPHQRSVAYIVMRTLEIAKSITADGAAVPALVAEIAAKLSPDTAFHIRVFLAKLIMSKPDFFFEYRQQLWRPFTILLAQEDLYHDGMSTLSQEIMIQLVLWSSKEDGTLEAVFDLGPGDRNVVLAMMHALCANATAHTRSGIAGHVKLIRKLIECFNQHKLVVAPTRVLYEHLTSHDAPEKNRPLTAVYLASAFVTNHLLLYSHEGIGLAQVSEGRLLESITALFDRPRKEVFATAAELVGQLLNEFKNSPNPNAAMFDYLVRDALKQLNKINPNTGDTDKFVVIVNRISSQYADFARHKASTLLYVLPRLYGSPRAMCLEALAFCAADVPDMFAELRANGLLGLLSHRDEESQTCVLAILARIAFKLTPENVGFFFDAMVEAFPSHPSERCRRAYYTLVAELTTRFVGLHDKVRSAIRRGTTASLDEPDLGRVDEELVARIAAIRDRLRLCQLSGFADSEDTIREGLVKYVNDRMFERTTLFQRTEIIFKSLYSPDTEETFMQFASHFILDAAKQSANIDSRIIEGDLAKVRFVDAKIDTTWIRNTAMMPLFASPPQSLAGMQASTEMLEIDSNGLRQTQAPMWTPTPDKSSSAWRSTFTFTETQLDLTVPRKYDSNSTGQPRSGMAATYESLRALKRLPSKPGRNNSLYFAGEAIRIKKSIHQAQRLQREARARQVALTRQYREGELPDVSIKNIDIIRPLQILTQRDTEISKMMFAKLTVEILLRIRENNMVMATGGGGSTGGSRSSGSGGGASAMASASVHPSASASGNGSLGSLASVDGIGDPITLVQNIFAISRFSSSPFIGAMLEVLHRVGETHIDPQLIAAASAKTGNEQIGALVLEHAVDPSAGEPVQGNRAETWVAISQLYKSMGDTTVFQSIYDSHIDISSATQDAIHETAAGDYEEAKNLYFDNVKTSMMLEHEGLIWESMIVECYNKLFQWDQLASHIDDAMGNPLHLVDHGLHSTMIEPFIRAQLHVSLEMPEPRLDALLRPEGALQREYLEANHSLELGVASLIVEDYSRARHFASLATRDFVDRFASLGQFSRAKKLRMLSSLQMLSELREGVAALEKRITLGTLLQTWNKRLPSESDDVDIWADILLVREAALMKWPRTAADDANAIATSKEQLIVAAARAAQSQSNFELAISLIARLENQDARAFNPTFLLEGVRLNVSQIRNTRADVEERSRSFSAIMTNLHKFQSNIDAMPEALRIQFVEAEAEACSLMLPYVIEKSSEYFTPLTTTKGLMRVFTARGLGQPDTGSTLADAINRIAFNCFAEARDSMESDEIKVRARQMLALQCDQVLRWHESGDQSVEPLNVDLGAYAEIVVQNVLASMIAGQTDASDLFPRLLLIIDLYPQTRDEFARLALQVPKWTMMRWIPQMTAMLGKPSGRAVLTVLEHIAKTYPNAVVFPLRISSEQLVFSSDSTITANHVARLQRLVESDVATFMVRELRRLTEPAHLFKEWLDYTEMLLGLTTPDRAQRLKLAFDEMYLYCCETSPLSCEGAREFARKHSKKILEECRSGEKLEGMTKQRLQVLLAYYAKEMAGKDFLPPGRAPLQYYSPWLSSFQLSENPDMVFEIPGQYDGMRQPAMDSDIVRVSSFDPVVLVMGSIRRPKRLTFVGTDEKEYPFLVKGGEDLRLDQRVEHTFRIMNGILGKSKRCAEARLDIRVYNVVPMTTTLGVLEWVDDTKPLRQCMADVDGFVQNNNEADAEYNTFLRKYMGRAKTIGEIYGNLFENANAEAVRDVMNKLWKKIDKAFLRTFMQKLAVSAEAYIALRGDFARSWASLSIASYVLGIGDRHTENFLVDLKSGRVIGIDFGHAFGTATEILPVPELVPFRLTRQIAQFMEPLGVPVLIEPAMVQVMSALREKHFAILAALDIFAKEPLMEWRKFAISQFKKSGKHIAHDWLSQRQGPGDNQSGSSGRSSELAFDDTSLSPPDWYPQQKIDIAQRKLRGEHPSLIMAVELERGHGIQRWHGHARDVLLGKSSNAVRWQAIQRDSDGADAQQSKRYDVNSQVKFLIDQASDPNILGRCWRGWLPWC</sequence>
<feature type="compositionally biased region" description="Low complexity" evidence="15">
    <location>
        <begin position="616"/>
        <end position="632"/>
    </location>
</feature>
<keyword evidence="7" id="KW-0547">Nucleotide-binding</keyword>
<dbReference type="InterPro" id="IPR011009">
    <property type="entry name" value="Kinase-like_dom_sf"/>
</dbReference>
<dbReference type="PANTHER" id="PTHR11139:SF68">
    <property type="entry name" value="DNA-DEPENDENT PROTEIN KINASE CATALYTIC SUBUNIT"/>
    <property type="match status" value="1"/>
</dbReference>
<evidence type="ECO:0000256" key="7">
    <source>
        <dbReference type="ARBA" id="ARBA00022741"/>
    </source>
</evidence>
<dbReference type="SMART" id="SM00146">
    <property type="entry name" value="PI3Kc"/>
    <property type="match status" value="1"/>
</dbReference>
<keyword evidence="6" id="KW-0808">Transferase</keyword>
<evidence type="ECO:0000256" key="4">
    <source>
        <dbReference type="ARBA" id="ARBA00022527"/>
    </source>
</evidence>
<feature type="region of interest" description="Disordered" evidence="15">
    <location>
        <begin position="616"/>
        <end position="638"/>
    </location>
</feature>
<feature type="region of interest" description="Disordered" evidence="15">
    <location>
        <begin position="2063"/>
        <end position="2089"/>
    </location>
</feature>
<name>A0ABR4N9U9_9FUNG</name>
<dbReference type="SMART" id="SM01343">
    <property type="entry name" value="FATC"/>
    <property type="match status" value="1"/>
</dbReference>
<comment type="subcellular location">
    <subcellularLocation>
        <location evidence="1">Nucleus</location>
        <location evidence="1">Nucleolus</location>
    </subcellularLocation>
</comment>
<dbReference type="Pfam" id="PF08163">
    <property type="entry name" value="DNAPKcs_CC3"/>
    <property type="match status" value="1"/>
</dbReference>
<dbReference type="Pfam" id="PF20502">
    <property type="entry name" value="DNAPKcs_CC1-2"/>
    <property type="match status" value="1"/>
</dbReference>
<dbReference type="InterPro" id="IPR037706">
    <property type="entry name" value="DNA-PK_dom"/>
</dbReference>
<protein>
    <recommendedName>
        <fullName evidence="3">DNA-dependent protein kinase catalytic subunit</fullName>
        <ecNumber evidence="2">2.7.11.1</ecNumber>
    </recommendedName>
</protein>
<dbReference type="PROSITE" id="PS51189">
    <property type="entry name" value="FAT"/>
    <property type="match status" value="1"/>
</dbReference>
<dbReference type="Pfam" id="PF00454">
    <property type="entry name" value="PI3_PI4_kinase"/>
    <property type="match status" value="1"/>
</dbReference>
<dbReference type="InterPro" id="IPR016024">
    <property type="entry name" value="ARM-type_fold"/>
</dbReference>
<dbReference type="SUPFAM" id="SSF56112">
    <property type="entry name" value="Protein kinase-like (PK-like)"/>
    <property type="match status" value="1"/>
</dbReference>
<keyword evidence="12" id="KW-0539">Nucleus</keyword>
<dbReference type="InterPro" id="IPR014009">
    <property type="entry name" value="PIK_FAT"/>
</dbReference>
<accession>A0ABR4N9U9</accession>
<feature type="domain" description="PI3K/PI4K catalytic" evidence="16">
    <location>
        <begin position="3727"/>
        <end position="4055"/>
    </location>
</feature>
<dbReference type="InterPro" id="IPR000403">
    <property type="entry name" value="PI3/4_kinase_cat_dom"/>
</dbReference>
<dbReference type="PROSITE" id="PS50290">
    <property type="entry name" value="PI3_4_KINASE_3"/>
    <property type="match status" value="1"/>
</dbReference>
<feature type="domain" description="FATC" evidence="18">
    <location>
        <begin position="4135"/>
        <end position="4167"/>
    </location>
</feature>
<dbReference type="InterPro" id="IPR046804">
    <property type="entry name" value="DNA-PKcs_N"/>
</dbReference>
<proteinExistence type="predicted"/>
<feature type="domain" description="FAT" evidence="17">
    <location>
        <begin position="2945"/>
        <end position="3543"/>
    </location>
</feature>
<evidence type="ECO:0000313" key="20">
    <source>
        <dbReference type="Proteomes" id="UP001527925"/>
    </source>
</evidence>
<dbReference type="Pfam" id="PF02259">
    <property type="entry name" value="FAT"/>
    <property type="match status" value="1"/>
</dbReference>
<dbReference type="InterPro" id="IPR018936">
    <property type="entry name" value="PI3/4_kinase_CS"/>
</dbReference>
<evidence type="ECO:0000256" key="6">
    <source>
        <dbReference type="ARBA" id="ARBA00022679"/>
    </source>
</evidence>
<evidence type="ECO:0000313" key="19">
    <source>
        <dbReference type="EMBL" id="KAL2916315.1"/>
    </source>
</evidence>
<evidence type="ECO:0000256" key="9">
    <source>
        <dbReference type="ARBA" id="ARBA00022777"/>
    </source>
</evidence>
<dbReference type="InterPro" id="IPR046803">
    <property type="entry name" value="DNAPKcs_CC1-2"/>
</dbReference>
<dbReference type="PROSITE" id="PS00916">
    <property type="entry name" value="PI3_4_KINASE_2"/>
    <property type="match status" value="1"/>
</dbReference>
<keyword evidence="20" id="KW-1185">Reference proteome</keyword>
<dbReference type="InterPro" id="IPR050517">
    <property type="entry name" value="DDR_Repair_Kinase"/>
</dbReference>
<evidence type="ECO:0000256" key="5">
    <source>
        <dbReference type="ARBA" id="ARBA00022553"/>
    </source>
</evidence>
<dbReference type="InterPro" id="IPR003152">
    <property type="entry name" value="FATC_dom"/>
</dbReference>
<evidence type="ECO:0000259" key="16">
    <source>
        <dbReference type="PROSITE" id="PS50290"/>
    </source>
</evidence>
<evidence type="ECO:0000256" key="14">
    <source>
        <dbReference type="ARBA" id="ARBA00048679"/>
    </source>
</evidence>
<evidence type="ECO:0000256" key="10">
    <source>
        <dbReference type="ARBA" id="ARBA00022840"/>
    </source>
</evidence>
<dbReference type="PROSITE" id="PS51190">
    <property type="entry name" value="FATC"/>
    <property type="match status" value="1"/>
</dbReference>
<reference evidence="19 20" key="1">
    <citation type="submission" date="2023-09" db="EMBL/GenBank/DDBJ databases">
        <title>Pangenome analysis of Batrachochytrium dendrobatidis and related Chytrids.</title>
        <authorList>
            <person name="Yacoub M.N."/>
            <person name="Stajich J.E."/>
            <person name="James T.Y."/>
        </authorList>
    </citation>
    <scope>NUCLEOTIDE SEQUENCE [LARGE SCALE GENOMIC DNA]</scope>
    <source>
        <strain evidence="19 20">JEL0888</strain>
    </source>
</reference>
<keyword evidence="5" id="KW-0597">Phosphoprotein</keyword>
<evidence type="ECO:0000256" key="1">
    <source>
        <dbReference type="ARBA" id="ARBA00004604"/>
    </source>
</evidence>
<dbReference type="EC" id="2.7.11.1" evidence="2"/>
<dbReference type="PANTHER" id="PTHR11139">
    <property type="entry name" value="ATAXIA TELANGIECTASIA MUTATED ATM -RELATED"/>
    <property type="match status" value="1"/>
</dbReference>
<organism evidence="19 20">
    <name type="scientific">Polyrhizophydium stewartii</name>
    <dbReference type="NCBI Taxonomy" id="2732419"/>
    <lineage>
        <taxon>Eukaryota</taxon>
        <taxon>Fungi</taxon>
        <taxon>Fungi incertae sedis</taxon>
        <taxon>Chytridiomycota</taxon>
        <taxon>Chytridiomycota incertae sedis</taxon>
        <taxon>Chytridiomycetes</taxon>
        <taxon>Rhizophydiales</taxon>
        <taxon>Rhizophydiales incertae sedis</taxon>
        <taxon>Polyrhizophydium</taxon>
    </lineage>
</organism>
<dbReference type="EMBL" id="JADGIZ020000017">
    <property type="protein sequence ID" value="KAL2916315.1"/>
    <property type="molecule type" value="Genomic_DNA"/>
</dbReference>
<dbReference type="CDD" id="cd05172">
    <property type="entry name" value="PIKKc_DNA-PK"/>
    <property type="match status" value="1"/>
</dbReference>
<dbReference type="InterPro" id="IPR036940">
    <property type="entry name" value="PI3/4_kinase_cat_sf"/>
</dbReference>
<evidence type="ECO:0000256" key="12">
    <source>
        <dbReference type="ARBA" id="ARBA00023242"/>
    </source>
</evidence>